<dbReference type="InterPro" id="IPR011990">
    <property type="entry name" value="TPR-like_helical_dom_sf"/>
</dbReference>
<dbReference type="AlphaFoldDB" id="A0A844GKE1"/>
<evidence type="ECO:0000313" key="2">
    <source>
        <dbReference type="Proteomes" id="UP000437824"/>
    </source>
</evidence>
<accession>A0A844GKE1</accession>
<dbReference type="SUPFAM" id="SSF48452">
    <property type="entry name" value="TPR-like"/>
    <property type="match status" value="1"/>
</dbReference>
<dbReference type="InterPro" id="IPR019734">
    <property type="entry name" value="TPR_rpt"/>
</dbReference>
<organism evidence="1 2">
    <name type="scientific">Blautia luti DSM 14534 = JCM 17040</name>
    <dbReference type="NCBI Taxonomy" id="649762"/>
    <lineage>
        <taxon>Bacteria</taxon>
        <taxon>Bacillati</taxon>
        <taxon>Bacillota</taxon>
        <taxon>Clostridia</taxon>
        <taxon>Lachnospirales</taxon>
        <taxon>Lachnospiraceae</taxon>
        <taxon>Blautia</taxon>
    </lineage>
</organism>
<gene>
    <name evidence="1" type="ORF">GKZ57_07750</name>
</gene>
<dbReference type="EMBL" id="WMBC01000005">
    <property type="protein sequence ID" value="MTD61160.1"/>
    <property type="molecule type" value="Genomic_DNA"/>
</dbReference>
<name>A0A844GKE1_9FIRM</name>
<dbReference type="RefSeq" id="WP_154780223.1">
    <property type="nucleotide sequence ID" value="NZ_WMBC01000005.1"/>
</dbReference>
<dbReference type="Gene3D" id="1.25.40.10">
    <property type="entry name" value="Tetratricopeptide repeat domain"/>
    <property type="match status" value="1"/>
</dbReference>
<protein>
    <recommendedName>
        <fullName evidence="3">Tetratricopeptide repeat protein</fullName>
    </recommendedName>
</protein>
<comment type="caution">
    <text evidence="1">The sequence shown here is derived from an EMBL/GenBank/DDBJ whole genome shotgun (WGS) entry which is preliminary data.</text>
</comment>
<dbReference type="Proteomes" id="UP000437824">
    <property type="component" value="Unassembled WGS sequence"/>
</dbReference>
<evidence type="ECO:0008006" key="3">
    <source>
        <dbReference type="Google" id="ProtNLM"/>
    </source>
</evidence>
<reference evidence="1 2" key="1">
    <citation type="submission" date="2019-11" db="EMBL/GenBank/DDBJ databases">
        <title>Draft genome sequence of Blautia luti DSM 14534T, isolated from human stool.</title>
        <authorList>
            <person name="Ortiz R."/>
            <person name="Melis-Arcos F."/>
            <person name="Covarrubias P."/>
            <person name="Cardenas J.P."/>
            <person name="Perez-Donoso J."/>
            <person name="Almonacid D."/>
        </authorList>
    </citation>
    <scope>NUCLEOTIDE SEQUENCE [LARGE SCALE GENOMIC DNA]</scope>
    <source>
        <strain evidence="1 2">DSM 14534</strain>
    </source>
</reference>
<sequence length="262" mass="30784">MSGYILCQTKKAEHPYFVESISTNIYTIEELCYYLYHNLYLVDQTIINEDLCKWLAEELELTQLASKLRQAMEREAGAEEILYPVFKEINYLTYEELKALNGRLTELNKESTAIRKKRKGDALVENGMYVNAIRVYQKLLDQTDFSKERDGLEARIMYNLGCAYSYLFQMEKAMECFWNAYSRSGTENEKALKAYLLAYRSIRSKEEYAHRLKELKISEELRSEIREALNHFSKIPEKQAETDSLDVMLEKLARDYHRSTGS</sequence>
<dbReference type="Pfam" id="PF13181">
    <property type="entry name" value="TPR_8"/>
    <property type="match status" value="1"/>
</dbReference>
<evidence type="ECO:0000313" key="1">
    <source>
        <dbReference type="EMBL" id="MTD61160.1"/>
    </source>
</evidence>
<proteinExistence type="predicted"/>